<reference evidence="3 4" key="1">
    <citation type="submission" date="2016-06" db="EMBL/GenBank/DDBJ databases">
        <title>The Draft Genome Sequence and Annotation of the Desert Woodrat Neotoma lepida.</title>
        <authorList>
            <person name="Campbell M."/>
            <person name="Oakeson K.F."/>
            <person name="Yandell M."/>
            <person name="Halpert J.R."/>
            <person name="Dearing D."/>
        </authorList>
    </citation>
    <scope>NUCLEOTIDE SEQUENCE [LARGE SCALE GENOMIC DNA]</scope>
    <source>
        <strain evidence="3">417</strain>
        <tissue evidence="3">Liver</tissue>
    </source>
</reference>
<dbReference type="InterPro" id="IPR001478">
    <property type="entry name" value="PDZ"/>
</dbReference>
<feature type="region of interest" description="Disordered" evidence="1">
    <location>
        <begin position="153"/>
        <end position="172"/>
    </location>
</feature>
<dbReference type="PANTHER" id="PTHR48484">
    <property type="entry name" value="PRO-INTERLEUKIN-16"/>
    <property type="match status" value="1"/>
</dbReference>
<dbReference type="InterPro" id="IPR055287">
    <property type="entry name" value="IL-16-like"/>
</dbReference>
<dbReference type="OrthoDB" id="42382at2759"/>
<dbReference type="Gene3D" id="2.30.42.10">
    <property type="match status" value="1"/>
</dbReference>
<dbReference type="SMART" id="SM00228">
    <property type="entry name" value="PDZ"/>
    <property type="match status" value="1"/>
</dbReference>
<dbReference type="GO" id="GO:0030595">
    <property type="term" value="P:leukocyte chemotaxis"/>
    <property type="evidence" value="ECO:0007669"/>
    <property type="project" value="TreeGrafter"/>
</dbReference>
<name>A0A1A6HF99_NEOLE</name>
<dbReference type="STRING" id="56216.A0A1A6HF99"/>
<accession>A0A1A6HF99</accession>
<evidence type="ECO:0000313" key="3">
    <source>
        <dbReference type="EMBL" id="OBS76620.1"/>
    </source>
</evidence>
<gene>
    <name evidence="3" type="ORF">A6R68_16934</name>
</gene>
<dbReference type="PANTHER" id="PTHR48484:SF2">
    <property type="entry name" value="PRO-INTERLEUKIN-16"/>
    <property type="match status" value="1"/>
</dbReference>
<dbReference type="GO" id="GO:0050930">
    <property type="term" value="P:induction of positive chemotaxis"/>
    <property type="evidence" value="ECO:0007669"/>
    <property type="project" value="InterPro"/>
</dbReference>
<dbReference type="EMBL" id="LZPO01034885">
    <property type="protein sequence ID" value="OBS76620.1"/>
    <property type="molecule type" value="Genomic_DNA"/>
</dbReference>
<dbReference type="Pfam" id="PF00595">
    <property type="entry name" value="PDZ"/>
    <property type="match status" value="1"/>
</dbReference>
<dbReference type="Proteomes" id="UP000092124">
    <property type="component" value="Unassembled WGS sequence"/>
</dbReference>
<evidence type="ECO:0000313" key="4">
    <source>
        <dbReference type="Proteomes" id="UP000092124"/>
    </source>
</evidence>
<proteinExistence type="predicted"/>
<dbReference type="GO" id="GO:0005125">
    <property type="term" value="F:cytokine activity"/>
    <property type="evidence" value="ECO:0007669"/>
    <property type="project" value="InterPro"/>
</dbReference>
<sequence>MSLPRTIFSRREAGTHAVAAKPSSAATQRPRPGEQERKKRGLASSLRMEPHSHSGKSRKSTKFRSISRSLILCNAKTSDDGSSPDEKYPNPFETPLCQGKEGFLHSSMQLADTSEAGLSNIPDLALASEAAQLQAAGSDRGKHCRKMFFMKEPSATSSKEKPGKPEAQSVNPYCTGEIDFPMTKKSAAPTDRQPYSLCSNRKSLSQQLDYPASGTARPTRSLSTAQLGQLSGGLQASVISNIVLMKGQAKGLGFSIVGGKDSIYGPIGIYVKSIFAGGAAAADGRLQEGDEILELNGESMAGLTHQEALQKFKEPILSGRSQQGSCAEVHGAGLAWCVDEVWPQCGAPADSLH</sequence>
<keyword evidence="4" id="KW-1185">Reference proteome</keyword>
<feature type="domain" description="PDZ" evidence="2">
    <location>
        <begin position="241"/>
        <end position="314"/>
    </location>
</feature>
<evidence type="ECO:0000259" key="2">
    <source>
        <dbReference type="PROSITE" id="PS50106"/>
    </source>
</evidence>
<organism evidence="3 4">
    <name type="scientific">Neotoma lepida</name>
    <name type="common">Desert woodrat</name>
    <dbReference type="NCBI Taxonomy" id="56216"/>
    <lineage>
        <taxon>Eukaryota</taxon>
        <taxon>Metazoa</taxon>
        <taxon>Chordata</taxon>
        <taxon>Craniata</taxon>
        <taxon>Vertebrata</taxon>
        <taxon>Euteleostomi</taxon>
        <taxon>Mammalia</taxon>
        <taxon>Eutheria</taxon>
        <taxon>Euarchontoglires</taxon>
        <taxon>Glires</taxon>
        <taxon>Rodentia</taxon>
        <taxon>Myomorpha</taxon>
        <taxon>Muroidea</taxon>
        <taxon>Cricetidae</taxon>
        <taxon>Neotominae</taxon>
        <taxon>Neotoma</taxon>
    </lineage>
</organism>
<feature type="region of interest" description="Disordered" evidence="1">
    <location>
        <begin position="1"/>
        <end position="63"/>
    </location>
</feature>
<dbReference type="PROSITE" id="PS50106">
    <property type="entry name" value="PDZ"/>
    <property type="match status" value="1"/>
</dbReference>
<protein>
    <recommendedName>
        <fullName evidence="2">PDZ domain-containing protein</fullName>
    </recommendedName>
</protein>
<dbReference type="GO" id="GO:0042609">
    <property type="term" value="F:CD4 receptor binding"/>
    <property type="evidence" value="ECO:0007669"/>
    <property type="project" value="TreeGrafter"/>
</dbReference>
<comment type="caution">
    <text evidence="3">The sequence shown here is derived from an EMBL/GenBank/DDBJ whole genome shotgun (WGS) entry which is preliminary data.</text>
</comment>
<dbReference type="InterPro" id="IPR036034">
    <property type="entry name" value="PDZ_sf"/>
</dbReference>
<dbReference type="AlphaFoldDB" id="A0A1A6HF99"/>
<evidence type="ECO:0000256" key="1">
    <source>
        <dbReference type="SAM" id="MobiDB-lite"/>
    </source>
</evidence>
<dbReference type="SUPFAM" id="SSF50156">
    <property type="entry name" value="PDZ domain-like"/>
    <property type="match status" value="1"/>
</dbReference>
<feature type="compositionally biased region" description="Basic residues" evidence="1">
    <location>
        <begin position="53"/>
        <end position="62"/>
    </location>
</feature>